<dbReference type="Proteomes" id="UP000569005">
    <property type="component" value="Unassembled WGS sequence"/>
</dbReference>
<proteinExistence type="predicted"/>
<reference evidence="1" key="1">
    <citation type="submission" date="2020-08" db="EMBL/GenBank/DDBJ databases">
        <title>Genomic Encyclopedia of Type Strains, Phase IV (KMG-V): Genome sequencing to study the core and pangenomes of soil and plant-associated prokaryotes.</title>
        <authorList>
            <person name="Whitman W."/>
        </authorList>
    </citation>
    <scope>NUCLEOTIDE SEQUENCE</scope>
    <source>
        <strain evidence="1">M8UP15</strain>
    </source>
</reference>
<name>A0ACC5NW45_9BACT</name>
<comment type="caution">
    <text evidence="1">The sequence shown here is derived from an EMBL/GenBank/DDBJ whole genome shotgun (WGS) entry which is preliminary data.</text>
</comment>
<keyword evidence="2" id="KW-1185">Reference proteome</keyword>
<dbReference type="EMBL" id="JACHEA010000001">
    <property type="protein sequence ID" value="MBB5338775.1"/>
    <property type="molecule type" value="Genomic_DNA"/>
</dbReference>
<evidence type="ECO:0000313" key="1">
    <source>
        <dbReference type="EMBL" id="MBB5338775.1"/>
    </source>
</evidence>
<gene>
    <name evidence="1" type="ORF">HDF13_001108</name>
</gene>
<protein>
    <submittedName>
        <fullName evidence="1">Uncharacterized protein</fullName>
    </submittedName>
</protein>
<accession>A0ACC5NW45</accession>
<organism evidence="1 2">
    <name type="scientific">Tunturiibacter gelidiferens</name>
    <dbReference type="NCBI Taxonomy" id="3069689"/>
    <lineage>
        <taxon>Bacteria</taxon>
        <taxon>Pseudomonadati</taxon>
        <taxon>Acidobacteriota</taxon>
        <taxon>Terriglobia</taxon>
        <taxon>Terriglobales</taxon>
        <taxon>Acidobacteriaceae</taxon>
        <taxon>Tunturiibacter</taxon>
    </lineage>
</organism>
<evidence type="ECO:0000313" key="2">
    <source>
        <dbReference type="Proteomes" id="UP000569005"/>
    </source>
</evidence>
<sequence length="298" mass="30878">MTPQEQDMIGGLIDRIQKTQLAEKDTDAEQMLQQGLGRNPDALYILAQTVLVQKYALEQAQAQLTQAKAQIEQMQQPAEPKHATSFLGSFLGRHDEPTPPPPPPQPAYPQQGAPAYPPYAPVGGGYGATPQYGAPVQYGAPPQYGAPQGMGGGGFMRGALQTAAGVAAGALAFEGVESLMHGFGHEAGYGGGQGLGGFDGGQRPTEEIVNNYYGDDRGGREVSADERSLGQQEDRDLGSRGASDTSSNDRDSLSGADGSDSADDASFDSDTSSDDSSFDDGSDFGDDGAGGGDDSSFS</sequence>